<feature type="binding site" evidence="5">
    <location>
        <position position="194"/>
    </location>
    <ligand>
        <name>adenosylcob(III)alamin</name>
        <dbReference type="ChEBI" id="CHEBI:18408"/>
    </ligand>
</feature>
<dbReference type="HOGENOM" id="CLU_068224_1_0_5"/>
<comment type="subcellular location">
    <subcellularLocation>
        <location evidence="5">Bacterial microcompartment</location>
    </subcellularLocation>
</comment>
<dbReference type="EMBL" id="CP006650">
    <property type="protein sequence ID" value="AGT10379.1"/>
    <property type="molecule type" value="Genomic_DNA"/>
</dbReference>
<feature type="binding site" evidence="5">
    <location>
        <position position="165"/>
    </location>
    <ligand>
        <name>adenosylcob(III)alamin</name>
        <dbReference type="ChEBI" id="CHEBI:18408"/>
    </ligand>
</feature>
<dbReference type="UniPathway" id="UPA00560"/>
<organism evidence="6 7">
    <name type="scientific">Paracoccus aminophilus JCM 7686</name>
    <dbReference type="NCBI Taxonomy" id="1367847"/>
    <lineage>
        <taxon>Bacteria</taxon>
        <taxon>Pseudomonadati</taxon>
        <taxon>Pseudomonadota</taxon>
        <taxon>Alphaproteobacteria</taxon>
        <taxon>Rhodobacterales</taxon>
        <taxon>Paracoccaceae</taxon>
        <taxon>Paracoccus</taxon>
    </lineage>
</organism>
<evidence type="ECO:0000313" key="7">
    <source>
        <dbReference type="Proteomes" id="UP000015480"/>
    </source>
</evidence>
<evidence type="ECO:0000313" key="6">
    <source>
        <dbReference type="EMBL" id="AGT10379.1"/>
    </source>
</evidence>
<proteinExistence type="inferred from homology"/>
<dbReference type="HAMAP" id="MF_00601">
    <property type="entry name" value="EutC"/>
    <property type="match status" value="1"/>
</dbReference>
<sequence>MSGGLRFQDLSRLTPARVRLDASASPTPMGDLLRFQEDHAGARDAIFSAANWEAIATDLAPLTSLRVASRATDRAEYLRRPDLGRRLAEGADLPRLDCPLVVIVGDGLSAQAVDRHAAPLIHALRARLPELSTVPVVLAQGARVALGDEIGAALGASMVLMLIGERPGLTVADSLGAYLTLSPRVGLRDSARNCVSNIHDHGGLSYDQAADRLLWLIETAQKIGVTGVGLKDESTQTPRLG</sequence>
<dbReference type="NCBIfam" id="NF003971">
    <property type="entry name" value="PRK05465.1"/>
    <property type="match status" value="1"/>
</dbReference>
<gene>
    <name evidence="5" type="primary">eutC</name>
    <name evidence="6" type="ORF">JCM7686_3344</name>
</gene>
<dbReference type="Gene3D" id="1.10.30.40">
    <property type="entry name" value="Ethanolamine ammonia-lyase light chain (EutC), N-terminal domain"/>
    <property type="match status" value="1"/>
</dbReference>
<keyword evidence="2 5" id="KW-0456">Lyase</keyword>
<keyword evidence="4 5" id="KW-1283">Bacterial microcompartment</keyword>
<dbReference type="InterPro" id="IPR042251">
    <property type="entry name" value="EutC_C"/>
</dbReference>
<dbReference type="STRING" id="1367847.JCM7686_3344"/>
<dbReference type="KEGG" id="pami:JCM7686_3344"/>
<dbReference type="Gene3D" id="3.40.50.11240">
    <property type="entry name" value="Ethanolamine ammonia-lyase light chain (EutC)"/>
    <property type="match status" value="1"/>
</dbReference>
<keyword evidence="3 5" id="KW-0170">Cobalt</keyword>
<evidence type="ECO:0000256" key="1">
    <source>
        <dbReference type="ARBA" id="ARBA00022628"/>
    </source>
</evidence>
<comment type="catalytic activity">
    <reaction evidence="5">
        <text>ethanolamine = acetaldehyde + NH4(+)</text>
        <dbReference type="Rhea" id="RHEA:15313"/>
        <dbReference type="ChEBI" id="CHEBI:15343"/>
        <dbReference type="ChEBI" id="CHEBI:28938"/>
        <dbReference type="ChEBI" id="CHEBI:57603"/>
        <dbReference type="EC" id="4.3.1.7"/>
    </reaction>
</comment>
<evidence type="ECO:0000256" key="5">
    <source>
        <dbReference type="HAMAP-Rule" id="MF_00601"/>
    </source>
</evidence>
<evidence type="ECO:0000256" key="4">
    <source>
        <dbReference type="ARBA" id="ARBA00024446"/>
    </source>
</evidence>
<reference evidence="6 7" key="1">
    <citation type="journal article" date="2014" name="BMC Genomics">
        <title>Architecture and functions of a multipartite genome of the methylotrophic bacterium Paracoccus aminophilus JCM 7686, containing primary and secondary chromids.</title>
        <authorList>
            <person name="Dziewit L."/>
            <person name="Czarnecki J."/>
            <person name="Wibberg D."/>
            <person name="Radlinska M."/>
            <person name="Mrozek P."/>
            <person name="Szymczak M."/>
            <person name="Schluter A."/>
            <person name="Puhler A."/>
            <person name="Bartosik D."/>
        </authorList>
    </citation>
    <scope>NUCLEOTIDE SEQUENCE [LARGE SCALE GENOMIC DNA]</scope>
    <source>
        <strain evidence="6">JCM 7686</strain>
    </source>
</reference>
<keyword evidence="1 5" id="KW-0846">Cobalamin</keyword>
<dbReference type="InterPro" id="IPR042255">
    <property type="entry name" value="EutC_N"/>
</dbReference>
<comment type="subunit">
    <text evidence="5">The basic unit is a heterodimer which dimerizes to form tetramers. The heterotetramers trimerize; 6 large subunits form a core ring with 6 small subunits projecting outwards.</text>
</comment>
<evidence type="ECO:0000256" key="3">
    <source>
        <dbReference type="ARBA" id="ARBA00023285"/>
    </source>
</evidence>
<comment type="pathway">
    <text evidence="5">Amine and polyamine degradation; ethanolamine degradation.</text>
</comment>
<comment type="cofactor">
    <cofactor evidence="5">
        <name>adenosylcob(III)alamin</name>
        <dbReference type="ChEBI" id="CHEBI:18408"/>
    </cofactor>
    <text evidence="5">Binds between the large and small subunits.</text>
</comment>
<dbReference type="Pfam" id="PF05985">
    <property type="entry name" value="EutC"/>
    <property type="match status" value="1"/>
</dbReference>
<comment type="function">
    <text evidence="5">Catalyzes the deamination of various vicinal amino-alcohols to oxo compounds. Allows this organism to utilize ethanolamine as the sole source of nitrogen and carbon in the presence of external vitamin B12.</text>
</comment>
<dbReference type="EC" id="4.3.1.7" evidence="5"/>
<dbReference type="RefSeq" id="WP_020952015.1">
    <property type="nucleotide sequence ID" value="NC_022041.1"/>
</dbReference>
<keyword evidence="7" id="KW-1185">Reference proteome</keyword>
<dbReference type="GO" id="GO:0046336">
    <property type="term" value="P:ethanolamine catabolic process"/>
    <property type="evidence" value="ECO:0007669"/>
    <property type="project" value="UniProtKB-UniRule"/>
</dbReference>
<dbReference type="PANTHER" id="PTHR39330">
    <property type="entry name" value="ETHANOLAMINE AMMONIA-LYASE LIGHT CHAIN"/>
    <property type="match status" value="1"/>
</dbReference>
<feature type="binding site" evidence="5">
    <location>
        <position position="144"/>
    </location>
    <ligand>
        <name>adenosylcob(III)alamin</name>
        <dbReference type="ChEBI" id="CHEBI:18408"/>
    </ligand>
</feature>
<evidence type="ECO:0000256" key="2">
    <source>
        <dbReference type="ARBA" id="ARBA00023239"/>
    </source>
</evidence>
<dbReference type="GO" id="GO:0031471">
    <property type="term" value="C:ethanolamine degradation polyhedral organelle"/>
    <property type="evidence" value="ECO:0007669"/>
    <property type="project" value="UniProtKB-UniRule"/>
</dbReference>
<dbReference type="GO" id="GO:0031419">
    <property type="term" value="F:cobalamin binding"/>
    <property type="evidence" value="ECO:0007669"/>
    <property type="project" value="UniProtKB-UniRule"/>
</dbReference>
<name>S5XSE9_PARAH</name>
<dbReference type="GO" id="GO:0006520">
    <property type="term" value="P:amino acid metabolic process"/>
    <property type="evidence" value="ECO:0007669"/>
    <property type="project" value="InterPro"/>
</dbReference>
<dbReference type="PIRSF" id="PIRSF018982">
    <property type="entry name" value="EutC"/>
    <property type="match status" value="1"/>
</dbReference>
<comment type="similarity">
    <text evidence="5">Belongs to the EutC family.</text>
</comment>
<accession>S5XSE9</accession>
<dbReference type="GO" id="GO:0009350">
    <property type="term" value="C:ethanolamine ammonia-lyase complex"/>
    <property type="evidence" value="ECO:0007669"/>
    <property type="project" value="UniProtKB-UniRule"/>
</dbReference>
<dbReference type="PANTHER" id="PTHR39330:SF1">
    <property type="entry name" value="ETHANOLAMINE AMMONIA-LYASE SMALL SUBUNIT"/>
    <property type="match status" value="1"/>
</dbReference>
<dbReference type="InterPro" id="IPR009246">
    <property type="entry name" value="EutC"/>
</dbReference>
<dbReference type="OrthoDB" id="114248at2"/>
<protein>
    <recommendedName>
        <fullName evidence="5">Ethanolamine ammonia-lyase small subunit</fullName>
        <shortName evidence="5">EAL small subunit</shortName>
        <ecNumber evidence="5">4.3.1.7</ecNumber>
    </recommendedName>
</protein>
<dbReference type="AlphaFoldDB" id="S5XSE9"/>
<dbReference type="eggNOG" id="COG4302">
    <property type="taxonomic scope" value="Bacteria"/>
</dbReference>
<dbReference type="Proteomes" id="UP000015480">
    <property type="component" value="Chromosome"/>
</dbReference>
<dbReference type="PATRIC" id="fig|1367847.3.peg.3374"/>
<dbReference type="GO" id="GO:0008851">
    <property type="term" value="F:ethanolamine ammonia-lyase activity"/>
    <property type="evidence" value="ECO:0007669"/>
    <property type="project" value="UniProtKB-UniRule"/>
</dbReference>